<dbReference type="SUPFAM" id="SSF53098">
    <property type="entry name" value="Ribonuclease H-like"/>
    <property type="match status" value="1"/>
</dbReference>
<evidence type="ECO:0000313" key="3">
    <source>
        <dbReference type="Proteomes" id="UP000324159"/>
    </source>
</evidence>
<sequence length="107" mass="12204">MAGVPRPLRRTLTVDNGKEMARFKELEEATGFHVYFADPYAAWQRGANVNANGLLRQYFSKGCNFRKSTEEQIHIAVYRLNHSPRKCLGYRTLHEVFMKAISGALAN</sequence>
<dbReference type="InterPro" id="IPR053392">
    <property type="entry name" value="Transposase_IS30-like"/>
</dbReference>
<dbReference type="GO" id="GO:0003676">
    <property type="term" value="F:nucleic acid binding"/>
    <property type="evidence" value="ECO:0007669"/>
    <property type="project" value="InterPro"/>
</dbReference>
<dbReference type="PANTHER" id="PTHR10948:SF23">
    <property type="entry name" value="TRANSPOSASE INSI FOR INSERTION SEQUENCE ELEMENT IS30A-RELATED"/>
    <property type="match status" value="1"/>
</dbReference>
<proteinExistence type="predicted"/>
<organism evidence="2 3">
    <name type="scientific">Geothermobacter ehrlichii</name>
    <dbReference type="NCBI Taxonomy" id="213224"/>
    <lineage>
        <taxon>Bacteria</taxon>
        <taxon>Pseudomonadati</taxon>
        <taxon>Thermodesulfobacteriota</taxon>
        <taxon>Desulfuromonadia</taxon>
        <taxon>Desulfuromonadales</taxon>
        <taxon>Geothermobacteraceae</taxon>
        <taxon>Geothermobacter</taxon>
    </lineage>
</organism>
<dbReference type="AlphaFoldDB" id="A0A5D3WJF6"/>
<dbReference type="GO" id="GO:0005829">
    <property type="term" value="C:cytosol"/>
    <property type="evidence" value="ECO:0007669"/>
    <property type="project" value="TreeGrafter"/>
</dbReference>
<dbReference type="InterPro" id="IPR012337">
    <property type="entry name" value="RNaseH-like_sf"/>
</dbReference>
<name>A0A5D3WJF6_9BACT</name>
<keyword evidence="3" id="KW-1185">Reference proteome</keyword>
<dbReference type="GO" id="GO:0032196">
    <property type="term" value="P:transposition"/>
    <property type="evidence" value="ECO:0007669"/>
    <property type="project" value="TreeGrafter"/>
</dbReference>
<dbReference type="NCBIfam" id="NF033563">
    <property type="entry name" value="transpos_IS30"/>
    <property type="match status" value="1"/>
</dbReference>
<dbReference type="PANTHER" id="PTHR10948">
    <property type="entry name" value="TRANSPOSASE"/>
    <property type="match status" value="1"/>
</dbReference>
<dbReference type="EMBL" id="VNIB01000006">
    <property type="protein sequence ID" value="TYO98427.1"/>
    <property type="molecule type" value="Genomic_DNA"/>
</dbReference>
<feature type="domain" description="Integrase catalytic" evidence="1">
    <location>
        <begin position="1"/>
        <end position="101"/>
    </location>
</feature>
<dbReference type="InterPro" id="IPR036397">
    <property type="entry name" value="RNaseH_sf"/>
</dbReference>
<dbReference type="GO" id="GO:0015074">
    <property type="term" value="P:DNA integration"/>
    <property type="evidence" value="ECO:0007669"/>
    <property type="project" value="InterPro"/>
</dbReference>
<dbReference type="PROSITE" id="PS50994">
    <property type="entry name" value="INTEGRASE"/>
    <property type="match status" value="1"/>
</dbReference>
<accession>A0A5D3WJF6</accession>
<dbReference type="Proteomes" id="UP000324159">
    <property type="component" value="Unassembled WGS sequence"/>
</dbReference>
<dbReference type="InterPro" id="IPR051917">
    <property type="entry name" value="Transposase-Integrase"/>
</dbReference>
<gene>
    <name evidence="2" type="ORF">EDC39_10626</name>
</gene>
<dbReference type="Gene3D" id="3.30.420.10">
    <property type="entry name" value="Ribonuclease H-like superfamily/Ribonuclease H"/>
    <property type="match status" value="1"/>
</dbReference>
<reference evidence="2 3" key="1">
    <citation type="submission" date="2019-07" db="EMBL/GenBank/DDBJ databases">
        <title>Genomic Encyclopedia of Type Strains, Phase IV (KMG-IV): sequencing the most valuable type-strain genomes for metagenomic binning, comparative biology and taxonomic classification.</title>
        <authorList>
            <person name="Goeker M."/>
        </authorList>
    </citation>
    <scope>NUCLEOTIDE SEQUENCE [LARGE SCALE GENOMIC DNA]</scope>
    <source>
        <strain evidence="2 3">SS015</strain>
    </source>
</reference>
<evidence type="ECO:0000259" key="1">
    <source>
        <dbReference type="PROSITE" id="PS50994"/>
    </source>
</evidence>
<dbReference type="GO" id="GO:0004803">
    <property type="term" value="F:transposase activity"/>
    <property type="evidence" value="ECO:0007669"/>
    <property type="project" value="TreeGrafter"/>
</dbReference>
<protein>
    <recommendedName>
        <fullName evidence="1">Integrase catalytic domain-containing protein</fullName>
    </recommendedName>
</protein>
<dbReference type="InterPro" id="IPR001584">
    <property type="entry name" value="Integrase_cat-core"/>
</dbReference>
<comment type="caution">
    <text evidence="2">The sequence shown here is derived from an EMBL/GenBank/DDBJ whole genome shotgun (WGS) entry which is preliminary data.</text>
</comment>
<evidence type="ECO:0000313" key="2">
    <source>
        <dbReference type="EMBL" id="TYO98427.1"/>
    </source>
</evidence>